<feature type="signal peptide" evidence="1">
    <location>
        <begin position="1"/>
        <end position="34"/>
    </location>
</feature>
<protein>
    <submittedName>
        <fullName evidence="2">Uncharacterized protein</fullName>
    </submittedName>
</protein>
<evidence type="ECO:0000313" key="2">
    <source>
        <dbReference type="EMBL" id="CAD8362034.1"/>
    </source>
</evidence>
<evidence type="ECO:0000256" key="1">
    <source>
        <dbReference type="SAM" id="SignalP"/>
    </source>
</evidence>
<name>A0A7S0AFF1_9STRA</name>
<accession>A0A7S0AFF1</accession>
<gene>
    <name evidence="2" type="ORF">MPOL1434_LOCUS1726</name>
</gene>
<feature type="chain" id="PRO_5031043017" evidence="1">
    <location>
        <begin position="35"/>
        <end position="200"/>
    </location>
</feature>
<organism evidence="2">
    <name type="scientific">Minutocellus polymorphus</name>
    <dbReference type="NCBI Taxonomy" id="265543"/>
    <lineage>
        <taxon>Eukaryota</taxon>
        <taxon>Sar</taxon>
        <taxon>Stramenopiles</taxon>
        <taxon>Ochrophyta</taxon>
        <taxon>Bacillariophyta</taxon>
        <taxon>Mediophyceae</taxon>
        <taxon>Cymatosirophycidae</taxon>
        <taxon>Cymatosirales</taxon>
        <taxon>Cymatosiraceae</taxon>
        <taxon>Minutocellus</taxon>
    </lineage>
</organism>
<sequence length="200" mass="23503">MMMSSRRCSCLQRQLVRHLPSLFVLSIIWTTCCSVSCQVDAFVIDFFGKQNHKSRGGRCRQIRVQQPGRDYCSIRGRNPILLLLANENERSDETDNATEDEKMLSELVRVKLEADHRRRFLKSRPRKLGYEEARTWVQRNLGVDTEDEFNDLVENGNLRTPYIPKRPEEYYSHSNEWISWDHFLKDDLRYGVKPASGAFD</sequence>
<dbReference type="EMBL" id="HBEJ01002936">
    <property type="protein sequence ID" value="CAD8362034.1"/>
    <property type="molecule type" value="Transcribed_RNA"/>
</dbReference>
<reference evidence="2" key="1">
    <citation type="submission" date="2021-01" db="EMBL/GenBank/DDBJ databases">
        <authorList>
            <person name="Corre E."/>
            <person name="Pelletier E."/>
            <person name="Niang G."/>
            <person name="Scheremetjew M."/>
            <person name="Finn R."/>
            <person name="Kale V."/>
            <person name="Holt S."/>
            <person name="Cochrane G."/>
            <person name="Meng A."/>
            <person name="Brown T."/>
            <person name="Cohen L."/>
        </authorList>
    </citation>
    <scope>NUCLEOTIDE SEQUENCE</scope>
    <source>
        <strain evidence="2">CCMP3303</strain>
    </source>
</reference>
<keyword evidence="1" id="KW-0732">Signal</keyword>
<proteinExistence type="predicted"/>
<dbReference type="AlphaFoldDB" id="A0A7S0AFF1"/>